<dbReference type="InterPro" id="IPR009057">
    <property type="entry name" value="Homeodomain-like_sf"/>
</dbReference>
<dbReference type="OrthoDB" id="198203at2"/>
<dbReference type="InterPro" id="IPR050204">
    <property type="entry name" value="AraC_XylS_family_regulators"/>
</dbReference>
<dbReference type="SMART" id="SM00342">
    <property type="entry name" value="HTH_ARAC"/>
    <property type="match status" value="1"/>
</dbReference>
<keyword evidence="3" id="KW-0804">Transcription</keyword>
<evidence type="ECO:0000259" key="4">
    <source>
        <dbReference type="PROSITE" id="PS01124"/>
    </source>
</evidence>
<dbReference type="AlphaFoldDB" id="A0A4R4Q1N6"/>
<keyword evidence="2" id="KW-0238">DNA-binding</keyword>
<gene>
    <name evidence="5" type="ORF">E1261_17395</name>
</gene>
<evidence type="ECO:0000313" key="5">
    <source>
        <dbReference type="EMBL" id="TDC28850.1"/>
    </source>
</evidence>
<name>A0A4R4Q1N6_9ACTN</name>
<evidence type="ECO:0000256" key="2">
    <source>
        <dbReference type="ARBA" id="ARBA00023125"/>
    </source>
</evidence>
<evidence type="ECO:0000256" key="3">
    <source>
        <dbReference type="ARBA" id="ARBA00023163"/>
    </source>
</evidence>
<organism evidence="5 6">
    <name type="scientific">Kribbella albertanoniae</name>
    <dbReference type="NCBI Taxonomy" id="1266829"/>
    <lineage>
        <taxon>Bacteria</taxon>
        <taxon>Bacillati</taxon>
        <taxon>Actinomycetota</taxon>
        <taxon>Actinomycetes</taxon>
        <taxon>Propionibacteriales</taxon>
        <taxon>Kribbellaceae</taxon>
        <taxon>Kribbella</taxon>
    </lineage>
</organism>
<feature type="domain" description="HTH araC/xylS-type" evidence="4">
    <location>
        <begin position="154"/>
        <end position="252"/>
    </location>
</feature>
<dbReference type="PROSITE" id="PS01124">
    <property type="entry name" value="HTH_ARAC_FAMILY_2"/>
    <property type="match status" value="1"/>
</dbReference>
<proteinExistence type="predicted"/>
<dbReference type="PANTHER" id="PTHR46796:SF6">
    <property type="entry name" value="ARAC SUBFAMILY"/>
    <property type="match status" value="1"/>
</dbReference>
<dbReference type="Gene3D" id="1.10.10.60">
    <property type="entry name" value="Homeodomain-like"/>
    <property type="match status" value="1"/>
</dbReference>
<dbReference type="Pfam" id="PF12833">
    <property type="entry name" value="HTH_18"/>
    <property type="match status" value="1"/>
</dbReference>
<dbReference type="EMBL" id="SMKA01000069">
    <property type="protein sequence ID" value="TDC28850.1"/>
    <property type="molecule type" value="Genomic_DNA"/>
</dbReference>
<dbReference type="SUPFAM" id="SSF46689">
    <property type="entry name" value="Homeodomain-like"/>
    <property type="match status" value="2"/>
</dbReference>
<dbReference type="InterPro" id="IPR018060">
    <property type="entry name" value="HTH_AraC"/>
</dbReference>
<comment type="caution">
    <text evidence="5">The sequence shown here is derived from an EMBL/GenBank/DDBJ whole genome shotgun (WGS) entry which is preliminary data.</text>
</comment>
<dbReference type="GO" id="GO:0003700">
    <property type="term" value="F:DNA-binding transcription factor activity"/>
    <property type="evidence" value="ECO:0007669"/>
    <property type="project" value="InterPro"/>
</dbReference>
<dbReference type="PANTHER" id="PTHR46796">
    <property type="entry name" value="HTH-TYPE TRANSCRIPTIONAL ACTIVATOR RHAS-RELATED"/>
    <property type="match status" value="1"/>
</dbReference>
<evidence type="ECO:0000256" key="1">
    <source>
        <dbReference type="ARBA" id="ARBA00023015"/>
    </source>
</evidence>
<accession>A0A4R4Q1N6</accession>
<keyword evidence="6" id="KW-1185">Reference proteome</keyword>
<dbReference type="GO" id="GO:0043565">
    <property type="term" value="F:sequence-specific DNA binding"/>
    <property type="evidence" value="ECO:0007669"/>
    <property type="project" value="InterPro"/>
</dbReference>
<protein>
    <submittedName>
        <fullName evidence="5">AraC family transcriptional regulator</fullName>
    </submittedName>
</protein>
<dbReference type="RefSeq" id="WP_132407911.1">
    <property type="nucleotide sequence ID" value="NZ_SMKA01000069.1"/>
</dbReference>
<keyword evidence="1" id="KW-0805">Transcription regulation</keyword>
<evidence type="ECO:0000313" key="6">
    <source>
        <dbReference type="Proteomes" id="UP000295075"/>
    </source>
</evidence>
<sequence length="252" mass="26965">MIALRLAAPPEVVNVGSGIHGTRSLRDTFQLPDLWQLHLYTYSADLTVAGTTYAVEPGYVSLTPAGSLVQFDYRGRSEHLYAHFRPSALGEPSYLPVVQDAGTTAPLLTGLMRSALEASPSGSARVAAEVWTVLWHLTDLATAPLGDSRHPALATATAHIEANLGRPLTVAMVARVAGVSHNHLTRLFQAETGTTVIAYIRHRRMTRARHLLAASTLSIPAIAATVGIPDLQAFNKACHRELGASPRAIRTA</sequence>
<dbReference type="Proteomes" id="UP000295075">
    <property type="component" value="Unassembled WGS sequence"/>
</dbReference>
<reference evidence="5 6" key="1">
    <citation type="submission" date="2019-03" db="EMBL/GenBank/DDBJ databases">
        <title>Draft genome sequences of novel Actinobacteria.</title>
        <authorList>
            <person name="Sahin N."/>
            <person name="Ay H."/>
            <person name="Saygin H."/>
        </authorList>
    </citation>
    <scope>NUCLEOTIDE SEQUENCE [LARGE SCALE GENOMIC DNA]</scope>
    <source>
        <strain evidence="5 6">JCM 30547</strain>
    </source>
</reference>